<gene>
    <name evidence="2" type="ORF">DFH08DRAFT_956713</name>
</gene>
<sequence length="443" mass="49080">MSLSYSFASSEDLVLCVIPPEVEGRTLLSKAPFDIAIPADPAALTVVRVSNVRYCKNDTRASLIHLRTSPSPGPLQYDAGIVVLILPLHSFDRDPPVPHGATLSCTAPSASFAHPGDPSPITSTSRTFSVPPPSVIPSSSPFVMRNYIVIGPSRSGWVRARARVRACACIRLGRWGRVRGWVCDLAVRGTGGSGRSIHKLRLSAPLRLQLQYTALPPHAALHFVSYSDVLPGLPFVPSHRLHHIDLVPIVLPLSRGRGRALLTRSRERYSLLPFRRHEYQSISASSPARGPSTRSPSHLRQPQHHPFHGAQHRAREERERAENRPLLVSPWPGRTRLFSWAYIGAGEADLHASGAGSGIGLHRARRRWWEWEGRLVRPTSRRRPGREGGYDGAQRVCPTSIIVAWSSEVYTPQGRDAVRKARRDVDRRLHLISRAASLSMLER</sequence>
<comment type="caution">
    <text evidence="2">The sequence shown here is derived from an EMBL/GenBank/DDBJ whole genome shotgun (WGS) entry which is preliminary data.</text>
</comment>
<proteinExistence type="predicted"/>
<evidence type="ECO:0000313" key="2">
    <source>
        <dbReference type="EMBL" id="KAJ7353672.1"/>
    </source>
</evidence>
<protein>
    <submittedName>
        <fullName evidence="2">Uncharacterized protein</fullName>
    </submittedName>
</protein>
<reference evidence="2" key="1">
    <citation type="submission" date="2023-03" db="EMBL/GenBank/DDBJ databases">
        <title>Massive genome expansion in bonnet fungi (Mycena s.s.) driven by repeated elements and novel gene families across ecological guilds.</title>
        <authorList>
            <consortium name="Lawrence Berkeley National Laboratory"/>
            <person name="Harder C.B."/>
            <person name="Miyauchi S."/>
            <person name="Viragh M."/>
            <person name="Kuo A."/>
            <person name="Thoen E."/>
            <person name="Andreopoulos B."/>
            <person name="Lu D."/>
            <person name="Skrede I."/>
            <person name="Drula E."/>
            <person name="Henrissat B."/>
            <person name="Morin E."/>
            <person name="Kohler A."/>
            <person name="Barry K."/>
            <person name="LaButti K."/>
            <person name="Morin E."/>
            <person name="Salamov A."/>
            <person name="Lipzen A."/>
            <person name="Mereny Z."/>
            <person name="Hegedus B."/>
            <person name="Baldrian P."/>
            <person name="Stursova M."/>
            <person name="Weitz H."/>
            <person name="Taylor A."/>
            <person name="Grigoriev I.V."/>
            <person name="Nagy L.G."/>
            <person name="Martin F."/>
            <person name="Kauserud H."/>
        </authorList>
    </citation>
    <scope>NUCLEOTIDE SEQUENCE</scope>
    <source>
        <strain evidence="2">CBHHK002</strain>
    </source>
</reference>
<dbReference type="AlphaFoldDB" id="A0AAD7AAZ0"/>
<keyword evidence="3" id="KW-1185">Reference proteome</keyword>
<feature type="compositionally biased region" description="Basic residues" evidence="1">
    <location>
        <begin position="301"/>
        <end position="312"/>
    </location>
</feature>
<dbReference type="Proteomes" id="UP001218218">
    <property type="component" value="Unassembled WGS sequence"/>
</dbReference>
<accession>A0AAD7AAZ0</accession>
<evidence type="ECO:0000256" key="1">
    <source>
        <dbReference type="SAM" id="MobiDB-lite"/>
    </source>
</evidence>
<feature type="compositionally biased region" description="Basic and acidic residues" evidence="1">
    <location>
        <begin position="313"/>
        <end position="323"/>
    </location>
</feature>
<evidence type="ECO:0000313" key="3">
    <source>
        <dbReference type="Proteomes" id="UP001218218"/>
    </source>
</evidence>
<name>A0AAD7AAZ0_9AGAR</name>
<feature type="region of interest" description="Disordered" evidence="1">
    <location>
        <begin position="281"/>
        <end position="325"/>
    </location>
</feature>
<dbReference type="EMBL" id="JARIHO010000011">
    <property type="protein sequence ID" value="KAJ7353672.1"/>
    <property type="molecule type" value="Genomic_DNA"/>
</dbReference>
<organism evidence="2 3">
    <name type="scientific">Mycena albidolilacea</name>
    <dbReference type="NCBI Taxonomy" id="1033008"/>
    <lineage>
        <taxon>Eukaryota</taxon>
        <taxon>Fungi</taxon>
        <taxon>Dikarya</taxon>
        <taxon>Basidiomycota</taxon>
        <taxon>Agaricomycotina</taxon>
        <taxon>Agaricomycetes</taxon>
        <taxon>Agaricomycetidae</taxon>
        <taxon>Agaricales</taxon>
        <taxon>Marasmiineae</taxon>
        <taxon>Mycenaceae</taxon>
        <taxon>Mycena</taxon>
    </lineage>
</organism>
<feature type="compositionally biased region" description="Polar residues" evidence="1">
    <location>
        <begin position="281"/>
        <end position="300"/>
    </location>
</feature>